<keyword evidence="1" id="KW-1003">Cell membrane</keyword>
<feature type="transmembrane region" description="Helical" evidence="5">
    <location>
        <begin position="41"/>
        <end position="65"/>
    </location>
</feature>
<evidence type="ECO:0000313" key="7">
    <source>
        <dbReference type="EMBL" id="BBD78086.1"/>
    </source>
</evidence>
<evidence type="ECO:0000256" key="2">
    <source>
        <dbReference type="ARBA" id="ARBA00022692"/>
    </source>
</evidence>
<keyword evidence="4 5" id="KW-0472">Membrane</keyword>
<evidence type="ECO:0000313" key="8">
    <source>
        <dbReference type="Proteomes" id="UP000262004"/>
    </source>
</evidence>
<evidence type="ECO:0000256" key="5">
    <source>
        <dbReference type="SAM" id="Phobius"/>
    </source>
</evidence>
<proteinExistence type="predicted"/>
<evidence type="ECO:0000256" key="3">
    <source>
        <dbReference type="ARBA" id="ARBA00022989"/>
    </source>
</evidence>
<organism evidence="7 8">
    <name type="scientific">Hydrogenophilus thermoluteolus</name>
    <name type="common">Pseudomonas hydrogenothermophila</name>
    <dbReference type="NCBI Taxonomy" id="297"/>
    <lineage>
        <taxon>Bacteria</taxon>
        <taxon>Pseudomonadati</taxon>
        <taxon>Pseudomonadota</taxon>
        <taxon>Hydrogenophilia</taxon>
        <taxon>Hydrogenophilales</taxon>
        <taxon>Hydrogenophilaceae</taxon>
        <taxon>Hydrogenophilus</taxon>
    </lineage>
</organism>
<evidence type="ECO:0000256" key="1">
    <source>
        <dbReference type="ARBA" id="ARBA00022475"/>
    </source>
</evidence>
<reference evidence="7 8" key="1">
    <citation type="submission" date="2018-04" db="EMBL/GenBank/DDBJ databases">
        <title>Complete genome sequence of Hydrogenophilus thermoluteolus TH-1.</title>
        <authorList>
            <person name="Arai H."/>
        </authorList>
    </citation>
    <scope>NUCLEOTIDE SEQUENCE [LARGE SCALE GENOMIC DNA]</scope>
    <source>
        <strain evidence="7 8">TH-1</strain>
    </source>
</reference>
<evidence type="ECO:0000259" key="6">
    <source>
        <dbReference type="Pfam" id="PF06305"/>
    </source>
</evidence>
<gene>
    <name evidence="7" type="ORF">HPTL_1830</name>
</gene>
<dbReference type="AlphaFoldDB" id="A0A2Z6DZU7"/>
<dbReference type="Pfam" id="PF06305">
    <property type="entry name" value="LapA_dom"/>
    <property type="match status" value="1"/>
</dbReference>
<dbReference type="RefSeq" id="WP_119335753.1">
    <property type="nucleotide sequence ID" value="NZ_AP018558.1"/>
</dbReference>
<name>A0A2Z6DZU7_HYDTE</name>
<dbReference type="Proteomes" id="UP000262004">
    <property type="component" value="Chromosome"/>
</dbReference>
<dbReference type="InterPro" id="IPR010445">
    <property type="entry name" value="LapA_dom"/>
</dbReference>
<feature type="domain" description="Lipopolysaccharide assembly protein A" evidence="6">
    <location>
        <begin position="24"/>
        <end position="84"/>
    </location>
</feature>
<keyword evidence="8" id="KW-1185">Reference proteome</keyword>
<accession>A0A2Z6DZU7</accession>
<protein>
    <recommendedName>
        <fullName evidence="6">Lipopolysaccharide assembly protein A domain-containing protein</fullName>
    </recommendedName>
</protein>
<keyword evidence="3 5" id="KW-1133">Transmembrane helix</keyword>
<sequence length="92" mass="10661">MKRLIILVLFVVVFAVVGALAFRNHHNVFFHALIWQGEVPLVWLLVGAFALGVVLTLLLFFPAALRQRWQLWRARREVACLSRQQLMTPETH</sequence>
<dbReference type="GO" id="GO:0005886">
    <property type="term" value="C:plasma membrane"/>
    <property type="evidence" value="ECO:0007669"/>
    <property type="project" value="InterPro"/>
</dbReference>
<evidence type="ECO:0000256" key="4">
    <source>
        <dbReference type="ARBA" id="ARBA00023136"/>
    </source>
</evidence>
<keyword evidence="2 5" id="KW-0812">Transmembrane</keyword>
<dbReference type="KEGG" id="htl:HPTL_1830"/>
<dbReference type="EMBL" id="AP018558">
    <property type="protein sequence ID" value="BBD78086.1"/>
    <property type="molecule type" value="Genomic_DNA"/>
</dbReference>